<protein>
    <submittedName>
        <fullName evidence="3">Gamete and mating-type specific A-like</fullName>
    </submittedName>
</protein>
<evidence type="ECO:0000256" key="2">
    <source>
        <dbReference type="SAM" id="MobiDB-lite"/>
    </source>
</evidence>
<dbReference type="InterPro" id="IPR024079">
    <property type="entry name" value="MetalloPept_cat_dom_sf"/>
</dbReference>
<dbReference type="GO" id="GO:0008237">
    <property type="term" value="F:metallopeptidase activity"/>
    <property type="evidence" value="ECO:0007669"/>
    <property type="project" value="InterPro"/>
</dbReference>
<dbReference type="SMART" id="SM00254">
    <property type="entry name" value="ShKT"/>
    <property type="match status" value="2"/>
</dbReference>
<organism evidence="3 4">
    <name type="scientific">Paramuricea clavata</name>
    <name type="common">Red gorgonian</name>
    <name type="synonym">Violescent sea-whip</name>
    <dbReference type="NCBI Taxonomy" id="317549"/>
    <lineage>
        <taxon>Eukaryota</taxon>
        <taxon>Metazoa</taxon>
        <taxon>Cnidaria</taxon>
        <taxon>Anthozoa</taxon>
        <taxon>Octocorallia</taxon>
        <taxon>Malacalcyonacea</taxon>
        <taxon>Plexauridae</taxon>
        <taxon>Paramuricea</taxon>
    </lineage>
</organism>
<sequence length="662" mass="73390">MIYQVLRFPFVTLLNPHHGALPQTEPMLEFKMKDVVVLFCFVFLVVEISALPTNLPTNQVSSIQELFVNATNDAIKRGIITLTVDSSSQRSDVNAPTNYDCTVRAVPTAVRRRLRLSTFYTQYAHAYGIPVVSSSRVKRGALERACYVMRFLFADRKDVRDWFYRRNGRAGIMARSEGTTTIPEHSFLPAWWNQRARGLGATIQVPISTGGEENLLCESGDRYYNEDIFLHEFVHGIHNLGATGAIPTFDRRLRAAYNSARSRGLWRSTYALSTDREYLAEGTQSFFNVNAYSARPNGVHNSINTRDKLRSYDPTLYNLVKEVFPCENNFLKRCDAKNGITAPSFRMDCKNGGGTVVTDKPPKPNTPPIPTPPIPTPPKPDTPPVPTPPKPDTPPVPTPPKPDTPPVPTPSKPDTPPVPTPPKPDTPPVPTPPKPDTPPVPTPPKPDTPPVPTPPKPDTPPVPTPPKPDTPPVPTPPKPDTPPVPTPPKPDTPPVPTPPKPDTPPVPTPPKPDTPPVPTPPKPDTPPVPTPPKPDTPPVPTPPKPDTPPVPTPPVPTPPVPTPPRPTTKKTLPPNCYDRNSNCAYWARIGECRRNPNYMRPNCCRSCKSPGPRPTRPKPTCRDYNNYCGYWARIGNCRYSYYNYSRYNYMARYCRRSCGFCR</sequence>
<accession>A0A6S7H658</accession>
<dbReference type="PANTHER" id="PTHR24216">
    <property type="entry name" value="PAXILLIN-RELATED"/>
    <property type="match status" value="1"/>
</dbReference>
<dbReference type="EMBL" id="CACRXK020003314">
    <property type="protein sequence ID" value="CAB3998279.1"/>
    <property type="molecule type" value="Genomic_DNA"/>
</dbReference>
<dbReference type="Pfam" id="PF01549">
    <property type="entry name" value="ShK"/>
    <property type="match status" value="2"/>
</dbReference>
<reference evidence="3" key="1">
    <citation type="submission" date="2020-04" db="EMBL/GenBank/DDBJ databases">
        <authorList>
            <person name="Alioto T."/>
            <person name="Alioto T."/>
            <person name="Gomez Garrido J."/>
        </authorList>
    </citation>
    <scope>NUCLEOTIDE SEQUENCE</scope>
    <source>
        <strain evidence="3">A484AB</strain>
    </source>
</reference>
<feature type="region of interest" description="Disordered" evidence="2">
    <location>
        <begin position="341"/>
        <end position="573"/>
    </location>
</feature>
<dbReference type="Gene3D" id="1.10.10.1940">
    <property type="match status" value="1"/>
</dbReference>
<keyword evidence="4" id="KW-1185">Reference proteome</keyword>
<dbReference type="OrthoDB" id="6132182at2759"/>
<dbReference type="Gene3D" id="3.40.390.10">
    <property type="entry name" value="Collagenase (Catalytic Domain)"/>
    <property type="match status" value="1"/>
</dbReference>
<dbReference type="InterPro" id="IPR003582">
    <property type="entry name" value="ShKT_dom"/>
</dbReference>
<evidence type="ECO:0000313" key="4">
    <source>
        <dbReference type="Proteomes" id="UP001152795"/>
    </source>
</evidence>
<dbReference type="AlphaFoldDB" id="A0A6S7H658"/>
<feature type="compositionally biased region" description="Pro residues" evidence="2">
    <location>
        <begin position="363"/>
        <end position="566"/>
    </location>
</feature>
<evidence type="ECO:0000256" key="1">
    <source>
        <dbReference type="PROSITE-ProRule" id="PRU01005"/>
    </source>
</evidence>
<comment type="caution">
    <text evidence="1">Lacks conserved residue(s) required for the propagation of feature annotation.</text>
</comment>
<dbReference type="PANTHER" id="PTHR24216:SF65">
    <property type="entry name" value="PAXILLIN-LIKE PROTEIN 1"/>
    <property type="match status" value="1"/>
</dbReference>
<comment type="caution">
    <text evidence="3">The sequence shown here is derived from an EMBL/GenBank/DDBJ whole genome shotgun (WGS) entry which is preliminary data.</text>
</comment>
<gene>
    <name evidence="3" type="ORF">PACLA_8A078436</name>
</gene>
<dbReference type="PROSITE" id="PS51670">
    <property type="entry name" value="SHKT"/>
    <property type="match status" value="2"/>
</dbReference>
<name>A0A6S7H658_PARCT</name>
<evidence type="ECO:0000313" key="3">
    <source>
        <dbReference type="EMBL" id="CAB3998279.1"/>
    </source>
</evidence>
<dbReference type="Proteomes" id="UP001152795">
    <property type="component" value="Unassembled WGS sequence"/>
</dbReference>
<dbReference type="PRINTS" id="PR01217">
    <property type="entry name" value="PRICHEXTENSN"/>
</dbReference>
<dbReference type="SUPFAM" id="SSF55486">
    <property type="entry name" value="Metalloproteases ('zincins'), catalytic domain"/>
    <property type="match status" value="1"/>
</dbReference>
<proteinExistence type="predicted"/>